<feature type="binding site" evidence="2">
    <location>
        <position position="103"/>
    </location>
    <ligand>
        <name>Mn(2+)</name>
        <dbReference type="ChEBI" id="CHEBI:29035"/>
        <label>2</label>
    </ligand>
</feature>
<evidence type="ECO:0000256" key="2">
    <source>
        <dbReference type="PIRSR" id="PIRSR005962-1"/>
    </source>
</evidence>
<accession>A0A841RMH6</accession>
<dbReference type="InterPro" id="IPR011650">
    <property type="entry name" value="Peptidase_M20_dimer"/>
</dbReference>
<dbReference type="GO" id="GO:0046872">
    <property type="term" value="F:metal ion binding"/>
    <property type="evidence" value="ECO:0007669"/>
    <property type="project" value="UniProtKB-KW"/>
</dbReference>
<dbReference type="EMBL" id="JACHON010000004">
    <property type="protein sequence ID" value="MBB6512656.1"/>
    <property type="molecule type" value="Genomic_DNA"/>
</dbReference>
<keyword evidence="2" id="KW-0464">Manganese</keyword>
<evidence type="ECO:0000313" key="5">
    <source>
        <dbReference type="Proteomes" id="UP000572212"/>
    </source>
</evidence>
<dbReference type="PANTHER" id="PTHR11014:SF63">
    <property type="entry name" value="METALLOPEPTIDASE, PUTATIVE (AFU_ORTHOLOGUE AFUA_6G09600)-RELATED"/>
    <property type="match status" value="1"/>
</dbReference>
<proteinExistence type="predicted"/>
<keyword evidence="5" id="KW-1185">Reference proteome</keyword>
<gene>
    <name evidence="4" type="ORF">GGQ92_001442</name>
</gene>
<dbReference type="SUPFAM" id="SSF55031">
    <property type="entry name" value="Bacterial exopeptidase dimerisation domain"/>
    <property type="match status" value="1"/>
</dbReference>
<dbReference type="GO" id="GO:0050118">
    <property type="term" value="F:N-acetyldiaminopimelate deacetylase activity"/>
    <property type="evidence" value="ECO:0007669"/>
    <property type="project" value="UniProtKB-ARBA"/>
</dbReference>
<feature type="binding site" evidence="2">
    <location>
        <position position="139"/>
    </location>
    <ligand>
        <name>Mn(2+)</name>
        <dbReference type="ChEBI" id="CHEBI:29035"/>
        <label>2</label>
    </ligand>
</feature>
<evidence type="ECO:0000256" key="1">
    <source>
        <dbReference type="ARBA" id="ARBA00022801"/>
    </source>
</evidence>
<dbReference type="Gene3D" id="3.30.70.360">
    <property type="match status" value="1"/>
</dbReference>
<keyword evidence="1 4" id="KW-0378">Hydrolase</keyword>
<feature type="binding site" evidence="2">
    <location>
        <position position="105"/>
    </location>
    <ligand>
        <name>Mn(2+)</name>
        <dbReference type="ChEBI" id="CHEBI:29035"/>
        <label>2</label>
    </ligand>
</feature>
<dbReference type="RefSeq" id="WP_184246270.1">
    <property type="nucleotide sequence ID" value="NZ_BAAACU010000028.1"/>
</dbReference>
<comment type="cofactor">
    <cofactor evidence="2">
        <name>Mn(2+)</name>
        <dbReference type="ChEBI" id="CHEBI:29035"/>
    </cofactor>
    <text evidence="2">The Mn(2+) ion enhances activity.</text>
</comment>
<dbReference type="InterPro" id="IPR017439">
    <property type="entry name" value="Amidohydrolase"/>
</dbReference>
<dbReference type="Gene3D" id="3.40.630.10">
    <property type="entry name" value="Zn peptidases"/>
    <property type="match status" value="1"/>
</dbReference>
<dbReference type="SUPFAM" id="SSF53187">
    <property type="entry name" value="Zn-dependent exopeptidases"/>
    <property type="match status" value="1"/>
</dbReference>
<dbReference type="CDD" id="cd08021">
    <property type="entry name" value="M20_Acy1_YhaA-like"/>
    <property type="match status" value="1"/>
</dbReference>
<feature type="domain" description="Peptidase M20 dimerisation" evidence="3">
    <location>
        <begin position="187"/>
        <end position="279"/>
    </location>
</feature>
<dbReference type="PIRSF" id="PIRSF005962">
    <property type="entry name" value="Pept_M20D_amidohydro"/>
    <property type="match status" value="1"/>
</dbReference>
<dbReference type="Pfam" id="PF01546">
    <property type="entry name" value="Peptidase_M20"/>
    <property type="match status" value="1"/>
</dbReference>
<dbReference type="InterPro" id="IPR036264">
    <property type="entry name" value="Bact_exopeptidase_dim_dom"/>
</dbReference>
<feature type="binding site" evidence="2">
    <location>
        <position position="164"/>
    </location>
    <ligand>
        <name>Mn(2+)</name>
        <dbReference type="ChEBI" id="CHEBI:29035"/>
        <label>2</label>
    </ligand>
</feature>
<comment type="caution">
    <text evidence="4">The sequence shown here is derived from an EMBL/GenBank/DDBJ whole genome shotgun (WGS) entry which is preliminary data.</text>
</comment>
<sequence>MKDSLYSLLDEHYNEMVKIRRYLHQHPEVSFKEYETAAYIEKFYQKLTIPYRSNVGGNGIVATIKGAKPGKTVALRADFDALPIQDEKDVAYRSKTPGVMHACAHDGHTAMLLIIAKVLHSKQAELSGNVVLIHQHAEELAPGGAKSMISDGALDGVDVVYGNHLWTNTPFGEIHTASEHLMAAADRFTITLHGKGGHGAIPHQTKDPIVIGAQLITALQQIVSRRVNPLDTAVITVGRFEAGNTFNVIPHSATIEGTVRTFDSNLRDWIVEEMERVIKGTTFAGDMEYKFEYFNGYPPVINHPEYAERVIQAAQQVPDVKKAIFVQPTMTGEDFSYYLQERPGAFFFTGAAIENNFVPHHHPLFDFDERAMLIGAKTLINLTLQTLTSE</sequence>
<dbReference type="Pfam" id="PF07687">
    <property type="entry name" value="M20_dimer"/>
    <property type="match status" value="1"/>
</dbReference>
<protein>
    <submittedName>
        <fullName evidence="4">Amidohydrolase</fullName>
    </submittedName>
</protein>
<feature type="binding site" evidence="2">
    <location>
        <position position="361"/>
    </location>
    <ligand>
        <name>Mn(2+)</name>
        <dbReference type="ChEBI" id="CHEBI:29035"/>
        <label>2</label>
    </ligand>
</feature>
<dbReference type="FunFam" id="3.30.70.360:FF:000001">
    <property type="entry name" value="N-acetyldiaminopimelate deacetylase"/>
    <property type="match status" value="1"/>
</dbReference>
<dbReference type="GO" id="GO:0019877">
    <property type="term" value="P:diaminopimelate biosynthetic process"/>
    <property type="evidence" value="ECO:0007669"/>
    <property type="project" value="UniProtKB-ARBA"/>
</dbReference>
<evidence type="ECO:0000259" key="3">
    <source>
        <dbReference type="Pfam" id="PF07687"/>
    </source>
</evidence>
<dbReference type="NCBIfam" id="TIGR01891">
    <property type="entry name" value="amidohydrolases"/>
    <property type="match status" value="1"/>
</dbReference>
<dbReference type="Proteomes" id="UP000572212">
    <property type="component" value="Unassembled WGS sequence"/>
</dbReference>
<name>A0A841RMH6_9BACI</name>
<dbReference type="PANTHER" id="PTHR11014">
    <property type="entry name" value="PEPTIDASE M20 FAMILY MEMBER"/>
    <property type="match status" value="1"/>
</dbReference>
<organism evidence="4 5">
    <name type="scientific">Gracilibacillus halotolerans</name>
    <dbReference type="NCBI Taxonomy" id="74386"/>
    <lineage>
        <taxon>Bacteria</taxon>
        <taxon>Bacillati</taxon>
        <taxon>Bacillota</taxon>
        <taxon>Bacilli</taxon>
        <taxon>Bacillales</taxon>
        <taxon>Bacillaceae</taxon>
        <taxon>Gracilibacillus</taxon>
    </lineage>
</organism>
<dbReference type="AlphaFoldDB" id="A0A841RMH6"/>
<reference evidence="4 5" key="1">
    <citation type="submission" date="2020-08" db="EMBL/GenBank/DDBJ databases">
        <title>Genomic Encyclopedia of Type Strains, Phase IV (KMG-IV): sequencing the most valuable type-strain genomes for metagenomic binning, comparative biology and taxonomic classification.</title>
        <authorList>
            <person name="Goeker M."/>
        </authorList>
    </citation>
    <scope>NUCLEOTIDE SEQUENCE [LARGE SCALE GENOMIC DNA]</scope>
    <source>
        <strain evidence="4 5">DSM 11805</strain>
    </source>
</reference>
<dbReference type="InterPro" id="IPR002933">
    <property type="entry name" value="Peptidase_M20"/>
</dbReference>
<keyword evidence="2" id="KW-0479">Metal-binding</keyword>
<evidence type="ECO:0000313" key="4">
    <source>
        <dbReference type="EMBL" id="MBB6512656.1"/>
    </source>
</evidence>